<evidence type="ECO:0000313" key="1">
    <source>
        <dbReference type="EMBL" id="KAG2230311.1"/>
    </source>
</evidence>
<accession>A0A8H7SL59</accession>
<comment type="caution">
    <text evidence="1">The sequence shown here is derived from an EMBL/GenBank/DDBJ whole genome shotgun (WGS) entry which is preliminary data.</text>
</comment>
<evidence type="ECO:0000313" key="2">
    <source>
        <dbReference type="Proteomes" id="UP000613177"/>
    </source>
</evidence>
<proteinExistence type="predicted"/>
<gene>
    <name evidence="1" type="ORF">INT48_001077</name>
</gene>
<dbReference type="EMBL" id="JAEPRE010000210">
    <property type="protein sequence ID" value="KAG2230311.1"/>
    <property type="molecule type" value="Genomic_DNA"/>
</dbReference>
<dbReference type="AlphaFoldDB" id="A0A8H7SL59"/>
<sequence length="120" mass="13840">MKMVFNELNTNEFKKFDVSTSVIMNQQVKNPRDLASIKSFRRTLIIVYYLKAQLVKSSLQVKTARAQKRMQFDLVEVFSLDDEESGAKDDDVLKANVFFAPRLDREKAKKTKVSTEESPS</sequence>
<protein>
    <submittedName>
        <fullName evidence="1">Uncharacterized protein</fullName>
    </submittedName>
</protein>
<reference evidence="1" key="1">
    <citation type="submission" date="2021-01" db="EMBL/GenBank/DDBJ databases">
        <title>Metabolic potential, ecology and presence of endohyphal bacteria is reflected in genomic diversity of Mucoromycotina.</title>
        <authorList>
            <person name="Muszewska A."/>
            <person name="Okrasinska A."/>
            <person name="Steczkiewicz K."/>
            <person name="Drgas O."/>
            <person name="Orlowska M."/>
            <person name="Perlinska-Lenart U."/>
            <person name="Aleksandrzak-Piekarczyk T."/>
            <person name="Szatraj K."/>
            <person name="Zielenkiewicz U."/>
            <person name="Pilsyk S."/>
            <person name="Malc E."/>
            <person name="Mieczkowski P."/>
            <person name="Kruszewska J.S."/>
            <person name="Biernat P."/>
            <person name="Pawlowska J."/>
        </authorList>
    </citation>
    <scope>NUCLEOTIDE SEQUENCE</scope>
    <source>
        <strain evidence="1">WA0000018081</strain>
    </source>
</reference>
<dbReference type="Proteomes" id="UP000613177">
    <property type="component" value="Unassembled WGS sequence"/>
</dbReference>
<keyword evidence="2" id="KW-1185">Reference proteome</keyword>
<name>A0A8H7SL59_9FUNG</name>
<organism evidence="1 2">
    <name type="scientific">Thamnidium elegans</name>
    <dbReference type="NCBI Taxonomy" id="101142"/>
    <lineage>
        <taxon>Eukaryota</taxon>
        <taxon>Fungi</taxon>
        <taxon>Fungi incertae sedis</taxon>
        <taxon>Mucoromycota</taxon>
        <taxon>Mucoromycotina</taxon>
        <taxon>Mucoromycetes</taxon>
        <taxon>Mucorales</taxon>
        <taxon>Mucorineae</taxon>
        <taxon>Mucoraceae</taxon>
        <taxon>Thamnidium</taxon>
    </lineage>
</organism>